<feature type="transmembrane region" description="Helical" evidence="1">
    <location>
        <begin position="22"/>
        <end position="45"/>
    </location>
</feature>
<reference evidence="2" key="1">
    <citation type="journal article" date="2017" name="Parasit. Vectors">
        <title>Sialotranscriptomics of Rhipicephalus zambeziensis reveals intricate expression profiles of secretory proteins and suggests tight temporal transcriptional regulation during blood-feeding.</title>
        <authorList>
            <person name="de Castro M.H."/>
            <person name="de Klerk D."/>
            <person name="Pienaar R."/>
            <person name="Rees D.J.G."/>
            <person name="Mans B.J."/>
        </authorList>
    </citation>
    <scope>NUCLEOTIDE SEQUENCE</scope>
    <source>
        <tissue evidence="2">Salivary glands</tissue>
    </source>
</reference>
<keyword evidence="1" id="KW-0812">Transmembrane</keyword>
<keyword evidence="1" id="KW-0472">Membrane</keyword>
<evidence type="ECO:0000256" key="1">
    <source>
        <dbReference type="SAM" id="Phobius"/>
    </source>
</evidence>
<evidence type="ECO:0000313" key="2">
    <source>
        <dbReference type="EMBL" id="MAA14642.1"/>
    </source>
</evidence>
<protein>
    <submittedName>
        <fullName evidence="2">Uncharacterized protein</fullName>
    </submittedName>
</protein>
<dbReference type="EMBL" id="GFPF01003496">
    <property type="protein sequence ID" value="MAA14642.1"/>
    <property type="molecule type" value="Transcribed_RNA"/>
</dbReference>
<proteinExistence type="predicted"/>
<dbReference type="AlphaFoldDB" id="A0A224YLD2"/>
<name>A0A224YLD2_9ACAR</name>
<keyword evidence="1" id="KW-1133">Transmembrane helix</keyword>
<accession>A0A224YLD2</accession>
<sequence>MYICIFIYLTRAFNTVFSVTKRHIFCSLLAVHSLLGDLSFFFFFLQNVQERHRCLFAVRPCAIQFHVRRREIHSSRKHSIATLFPVVPKSSLEKQSSYAIKKKYEMHMAERHCAGHFFFFLFRCNAA</sequence>
<organism evidence="2">
    <name type="scientific">Rhipicephalus zambeziensis</name>
    <dbReference type="NCBI Taxonomy" id="60191"/>
    <lineage>
        <taxon>Eukaryota</taxon>
        <taxon>Metazoa</taxon>
        <taxon>Ecdysozoa</taxon>
        <taxon>Arthropoda</taxon>
        <taxon>Chelicerata</taxon>
        <taxon>Arachnida</taxon>
        <taxon>Acari</taxon>
        <taxon>Parasitiformes</taxon>
        <taxon>Ixodida</taxon>
        <taxon>Ixodoidea</taxon>
        <taxon>Ixodidae</taxon>
        <taxon>Rhipicephalinae</taxon>
        <taxon>Rhipicephalus</taxon>
        <taxon>Rhipicephalus</taxon>
    </lineage>
</organism>